<comment type="catalytic activity">
    <reaction evidence="5">
        <text>Hydrolysis of proteins with broad specificity for peptide bonds, and a preference for a large uncharged residue in P1. Hydrolyzes peptide amides.</text>
        <dbReference type="EC" id="3.4.21.62"/>
    </reaction>
</comment>
<keyword evidence="2 7" id="KW-0645">Protease</keyword>
<keyword evidence="4 7" id="KW-0720">Serine protease</keyword>
<evidence type="ECO:0000256" key="2">
    <source>
        <dbReference type="ARBA" id="ARBA00022670"/>
    </source>
</evidence>
<keyword evidence="3 7" id="KW-0378">Hydrolase</keyword>
<dbReference type="PRINTS" id="PR00723">
    <property type="entry name" value="SUBTILISIN"/>
</dbReference>
<feature type="domain" description="Peptidase S8/S53" evidence="8">
    <location>
        <begin position="151"/>
        <end position="385"/>
    </location>
</feature>
<evidence type="ECO:0000256" key="7">
    <source>
        <dbReference type="PROSITE-ProRule" id="PRU01240"/>
    </source>
</evidence>
<dbReference type="AlphaFoldDB" id="A0A7J6TMP5"/>
<evidence type="ECO:0000256" key="5">
    <source>
        <dbReference type="ARBA" id="ARBA00023529"/>
    </source>
</evidence>
<name>A0A7J6TMP5_PEROL</name>
<dbReference type="Pfam" id="PF00082">
    <property type="entry name" value="Peptidase_S8"/>
    <property type="match status" value="1"/>
</dbReference>
<dbReference type="InterPro" id="IPR000209">
    <property type="entry name" value="Peptidase_S8/S53_dom"/>
</dbReference>
<dbReference type="GO" id="GO:0004252">
    <property type="term" value="F:serine-type endopeptidase activity"/>
    <property type="evidence" value="ECO:0007669"/>
    <property type="project" value="UniProtKB-UniRule"/>
</dbReference>
<feature type="active site" description="Charge relay system" evidence="7">
    <location>
        <position position="370"/>
    </location>
</feature>
<evidence type="ECO:0000313" key="10">
    <source>
        <dbReference type="Proteomes" id="UP000574390"/>
    </source>
</evidence>
<dbReference type="PROSITE" id="PS00136">
    <property type="entry name" value="SUBTILASE_ASP"/>
    <property type="match status" value="1"/>
</dbReference>
<evidence type="ECO:0000259" key="8">
    <source>
        <dbReference type="Pfam" id="PF00082"/>
    </source>
</evidence>
<dbReference type="SUPFAM" id="SSF52743">
    <property type="entry name" value="Subtilisin-like"/>
    <property type="match status" value="1"/>
</dbReference>
<dbReference type="Proteomes" id="UP000574390">
    <property type="component" value="Unassembled WGS sequence"/>
</dbReference>
<comment type="similarity">
    <text evidence="1 7">Belongs to the peptidase S8 family.</text>
</comment>
<feature type="active site" description="Charge relay system" evidence="7">
    <location>
        <position position="201"/>
    </location>
</feature>
<comment type="caution">
    <text evidence="9">The sequence shown here is derived from an EMBL/GenBank/DDBJ whole genome shotgun (WGS) entry which is preliminary data.</text>
</comment>
<protein>
    <recommendedName>
        <fullName evidence="6">subtilisin</fullName>
        <ecNumber evidence="6">3.4.21.62</ecNumber>
    </recommendedName>
</protein>
<dbReference type="PANTHER" id="PTHR43806:SF11">
    <property type="entry name" value="CEREVISIN-RELATED"/>
    <property type="match status" value="1"/>
</dbReference>
<dbReference type="GO" id="GO:0006508">
    <property type="term" value="P:proteolysis"/>
    <property type="evidence" value="ECO:0007669"/>
    <property type="project" value="UniProtKB-KW"/>
</dbReference>
<evidence type="ECO:0000256" key="1">
    <source>
        <dbReference type="ARBA" id="ARBA00011073"/>
    </source>
</evidence>
<dbReference type="InterPro" id="IPR023827">
    <property type="entry name" value="Peptidase_S8_Asp-AS"/>
</dbReference>
<dbReference type="InterPro" id="IPR050131">
    <property type="entry name" value="Peptidase_S8_subtilisin-like"/>
</dbReference>
<dbReference type="InterPro" id="IPR036852">
    <property type="entry name" value="Peptidase_S8/S53_dom_sf"/>
</dbReference>
<dbReference type="PANTHER" id="PTHR43806">
    <property type="entry name" value="PEPTIDASE S8"/>
    <property type="match status" value="1"/>
</dbReference>
<evidence type="ECO:0000256" key="6">
    <source>
        <dbReference type="ARBA" id="ARBA00023619"/>
    </source>
</evidence>
<dbReference type="PROSITE" id="PS51892">
    <property type="entry name" value="SUBTILASE"/>
    <property type="match status" value="1"/>
</dbReference>
<proteinExistence type="inferred from homology"/>
<evidence type="ECO:0000313" key="9">
    <source>
        <dbReference type="EMBL" id="KAF4745560.1"/>
    </source>
</evidence>
<dbReference type="Gene3D" id="3.40.50.200">
    <property type="entry name" value="Peptidase S8/S53 domain"/>
    <property type="match status" value="1"/>
</dbReference>
<evidence type="ECO:0000256" key="3">
    <source>
        <dbReference type="ARBA" id="ARBA00022801"/>
    </source>
</evidence>
<dbReference type="EC" id="3.4.21.62" evidence="6"/>
<reference evidence="9 10" key="1">
    <citation type="submission" date="2020-04" db="EMBL/GenBank/DDBJ databases">
        <title>Perkinsus olseni comparative genomics.</title>
        <authorList>
            <person name="Bogema D.R."/>
        </authorList>
    </citation>
    <scope>NUCLEOTIDE SEQUENCE [LARGE SCALE GENOMIC DNA]</scope>
    <source>
        <strain evidence="9">ATCC PRA-205</strain>
    </source>
</reference>
<evidence type="ECO:0000256" key="4">
    <source>
        <dbReference type="ARBA" id="ARBA00022825"/>
    </source>
</evidence>
<dbReference type="EMBL" id="JABANM010006668">
    <property type="protein sequence ID" value="KAF4745560.1"/>
    <property type="molecule type" value="Genomic_DNA"/>
</dbReference>
<sequence length="451" mass="48882">MRIWSPIVLAPVVGATVPPRYTIVSIESSNGVVDIDRLPDMLRKSGHTHDKEVALFLENAVIVGLKLVHMQVVKTSASTVDSNTLCNFVTEASRKLLLQAHCVEDVHGETLGDFDSELHVNDPIAYWQTHFKRMKMGEVWQAALPHVIRRPTVAVLDSGINWTDPDFAPLKGRVKKTSGGYLEGGWNFNTESSNLTTESSHGTHVCKVLAAKGNNSYGLVGIAPNVTLVPLQVVKIVKGKDTVPLVNFVAALNMAIDIKADIISMSVGFYPHQMTPSTLYLMWRALRSAQLAGILLVSSAGNKGVRALNKYPCWFGGPLGMCVANLLSNQTHNVLNPNSNWGERVDVAAYGTKIVVDGGKETLTITSGSSVAAPFATGISAILLSMGVKPGKVKPFIRMHTDPIYHPPNAGQPHTIRGGALNALKTAKFAINWLDSKPRELRSNDYLELEG</sequence>
<accession>A0A7J6TMP5</accession>
<organism evidence="9 10">
    <name type="scientific">Perkinsus olseni</name>
    <name type="common">Perkinsus atlanticus</name>
    <dbReference type="NCBI Taxonomy" id="32597"/>
    <lineage>
        <taxon>Eukaryota</taxon>
        <taxon>Sar</taxon>
        <taxon>Alveolata</taxon>
        <taxon>Perkinsozoa</taxon>
        <taxon>Perkinsea</taxon>
        <taxon>Perkinsida</taxon>
        <taxon>Perkinsidae</taxon>
        <taxon>Perkinsus</taxon>
    </lineage>
</organism>
<feature type="active site" description="Charge relay system" evidence="7">
    <location>
        <position position="157"/>
    </location>
</feature>
<gene>
    <name evidence="9" type="ORF">FOZ62_027587</name>
</gene>
<dbReference type="InterPro" id="IPR015500">
    <property type="entry name" value="Peptidase_S8_subtilisin-rel"/>
</dbReference>